<dbReference type="GO" id="GO:0009166">
    <property type="term" value="P:nucleotide catabolic process"/>
    <property type="evidence" value="ECO:0007669"/>
    <property type="project" value="InterPro"/>
</dbReference>
<evidence type="ECO:0000259" key="8">
    <source>
        <dbReference type="Pfam" id="PF02872"/>
    </source>
</evidence>
<dbReference type="OrthoDB" id="9800780at2"/>
<dbReference type="Gene3D" id="3.90.780.10">
    <property type="entry name" value="5'-Nucleotidase, C-terminal domain"/>
    <property type="match status" value="2"/>
</dbReference>
<feature type="compositionally biased region" description="Acidic residues" evidence="5">
    <location>
        <begin position="1125"/>
        <end position="1138"/>
    </location>
</feature>
<sequence>MKSYIKSKKSKKITSLAMVIALLFSIITPTTVKAIESLETVTIQILATSDAHGRFLPYDYAINAVDNSGSLAQIATAVKELREKNANTILIDNGDTVQDNSQGLFLDNSKNLNGINPMVLAMNEIGYDAWNLGNHEFNYGIGTIKEISSKFTGTVLCGNVASKSDGETLGAPYAIVEKEGVKVAIIGMVTPNIDRWDSVNLADYNVLDAVEETQKAIAAAKLDGAQVFIAAQHMGLDQEYGVANSGVTEIANSCPELTAIIAGHAHSIVNKSINGVLIVEPGKYVQNLSKIEIVLTKQSDGSFSIQDKATDVKGSNIAMAGKYGNPIYYAVDTDLETKLNPYHEIALADANTVIGELKGGDLVTADEVTGIPTAQIQPTAMIELINKVQMYYGKEISPDNKAVDVSAAAAFQSNANIKEGQIKKSDTSLIYKYDNTLYILEVTGKQLKEYMEWSANYYNMYKAGDLTVSFNPTVKGYNYDMFSGVKYNVDISKASGSRIVNLTKNDGTAIKDEDILRLAVNNYRATTNILASTSAIITKDGDYPKVIVKSEDVMGDAGRVRDLIRDYIVDVKGGVITPEYDKNWSIIGNNWDLQERAAAVKAINESKLELPASDDGKSWNAKAVTYNDLVNANKIKHINILSFNDFHGAVENSGKNSGIAKFAGEINRIKNTNPDTLVVSAGDSFQGSAMSNLTYGAPVNEFMKYVGVTASAVGNHEFDWGIDKIAQWSKDGEYDFLASNIYSKTTSEPVTWAKAYKIVDIGGIKVGLIGLATPETEFKTKTENVKDLEFKDPIESAKLWATKLKDGSLPEGKADVVIALTHLGAFQDSTTKVITGEAADLANANTGVDAIVSAHTHQTVSGKVNNTPIVQAYYSGRTLARLTIDVDTTTGKITTIEPTVDNLYSRSSTLIEDSGAKEIENKYVSELAPILNQVIATTEKDLTHNKLTEGTSILGAWTCDVMKKAAGTEIGITNGGGLRTSILKGNITMGNMYEVMPFDNTLVTMKLKGSDLKRVLENGIGNDSIGWVQVTGIKAYYDLNRTFGDRITSIVLSNNKKIDMNEYYTVVTNDFMATGGDKYDFTGATNVVDTQIPIRDALVNELKAVKSLNYIYETSLVNGVKPEVETPETETPETETPEVETPGVETPGVGTPEVEIPAVKIPEAKDIIDITKNSLVGKSYFESSIGKNKSIKFVGNGITWEFNGLDLNKDFVAAMTDIDLSMETPSDELKGKIKDKVKAMVGKDVPLYAFSLTCDGQLPGKASVTVFVGNDWANKTIDVARYYSDKNTYEIVDTVKVDKNGYMTFTTDHCSDYFITETSVAKLPKTGSNVDTSVLVTLGSMMTMVGFALFMANRKKEEEVA</sequence>
<dbReference type="PROSITE" id="PS00786">
    <property type="entry name" value="5_NUCLEOTIDASE_2"/>
    <property type="match status" value="1"/>
</dbReference>
<evidence type="ECO:0000256" key="1">
    <source>
        <dbReference type="ARBA" id="ARBA00022512"/>
    </source>
</evidence>
<dbReference type="InterPro" id="IPR004843">
    <property type="entry name" value="Calcineurin-like_PHP"/>
</dbReference>
<dbReference type="GO" id="GO:0046872">
    <property type="term" value="F:metal ion binding"/>
    <property type="evidence" value="ECO:0007669"/>
    <property type="project" value="InterPro"/>
</dbReference>
<dbReference type="InterPro" id="IPR036907">
    <property type="entry name" value="5'-Nucleotdase_C_sf"/>
</dbReference>
<dbReference type="GO" id="GO:0016788">
    <property type="term" value="F:hydrolase activity, acting on ester bonds"/>
    <property type="evidence" value="ECO:0007669"/>
    <property type="project" value="InterPro"/>
</dbReference>
<evidence type="ECO:0000256" key="3">
    <source>
        <dbReference type="ARBA" id="ARBA00022729"/>
    </source>
</evidence>
<evidence type="ECO:0000256" key="2">
    <source>
        <dbReference type="ARBA" id="ARBA00022525"/>
    </source>
</evidence>
<accession>A0A1M5WEQ3</accession>
<dbReference type="InterPro" id="IPR006179">
    <property type="entry name" value="5_nucleotidase/apyrase"/>
</dbReference>
<dbReference type="Pfam" id="PF02872">
    <property type="entry name" value="5_nucleotid_C"/>
    <property type="match status" value="2"/>
</dbReference>
<feature type="domain" description="Calcineurin-like phosphoesterase" evidence="6">
    <location>
        <begin position="639"/>
        <end position="858"/>
    </location>
</feature>
<dbReference type="Pfam" id="PF00149">
    <property type="entry name" value="Metallophos"/>
    <property type="match status" value="2"/>
</dbReference>
<dbReference type="InterPro" id="IPR029052">
    <property type="entry name" value="Metallo-depent_PP-like"/>
</dbReference>
<evidence type="ECO:0000313" key="9">
    <source>
        <dbReference type="EMBL" id="SHH85976.1"/>
    </source>
</evidence>
<dbReference type="Proteomes" id="UP000184447">
    <property type="component" value="Unassembled WGS sequence"/>
</dbReference>
<dbReference type="CDD" id="cd00845">
    <property type="entry name" value="MPP_UshA_N_like"/>
    <property type="match status" value="1"/>
</dbReference>
<dbReference type="RefSeq" id="WP_073339077.1">
    <property type="nucleotide sequence ID" value="NZ_FQXM01000017.1"/>
</dbReference>
<dbReference type="EMBL" id="FQXM01000017">
    <property type="protein sequence ID" value="SHH85976.1"/>
    <property type="molecule type" value="Genomic_DNA"/>
</dbReference>
<feature type="region of interest" description="Disordered" evidence="5">
    <location>
        <begin position="1122"/>
        <end position="1152"/>
    </location>
</feature>
<dbReference type="InterPro" id="IPR008334">
    <property type="entry name" value="5'-Nucleotdase_C"/>
</dbReference>
<evidence type="ECO:0000256" key="5">
    <source>
        <dbReference type="SAM" id="MobiDB-lite"/>
    </source>
</evidence>
<dbReference type="PANTHER" id="PTHR11575">
    <property type="entry name" value="5'-NUCLEOTIDASE-RELATED"/>
    <property type="match status" value="1"/>
</dbReference>
<keyword evidence="1" id="KW-0134">Cell wall</keyword>
<feature type="domain" description="5'-Nucleotidase C-terminal" evidence="8">
    <location>
        <begin position="369"/>
        <end position="526"/>
    </location>
</feature>
<dbReference type="PROSITE" id="PS00785">
    <property type="entry name" value="5_NUCLEOTIDASE_1"/>
    <property type="match status" value="1"/>
</dbReference>
<dbReference type="STRING" id="1121316.SAMN02745207_02845"/>
<reference evidence="9 10" key="1">
    <citation type="submission" date="2016-11" db="EMBL/GenBank/DDBJ databases">
        <authorList>
            <person name="Jaros S."/>
            <person name="Januszkiewicz K."/>
            <person name="Wedrychowicz H."/>
        </authorList>
    </citation>
    <scope>NUCLEOTIDE SEQUENCE [LARGE SCALE GENOMIC DNA]</scope>
    <source>
        <strain evidence="9 10">DSM 8605</strain>
    </source>
</reference>
<dbReference type="GO" id="GO:0000166">
    <property type="term" value="F:nucleotide binding"/>
    <property type="evidence" value="ECO:0007669"/>
    <property type="project" value="InterPro"/>
</dbReference>
<name>A0A1M5WEQ3_9CLOT</name>
<feature type="domain" description="5'-Nucleotidase C-terminal" evidence="8">
    <location>
        <begin position="934"/>
        <end position="1080"/>
    </location>
</feature>
<dbReference type="InterPro" id="IPR019931">
    <property type="entry name" value="LPXTG_anchor"/>
</dbReference>
<feature type="domain" description="Gram-positive cocci surface proteins LPxTG" evidence="7">
    <location>
        <begin position="1318"/>
        <end position="1358"/>
    </location>
</feature>
<evidence type="ECO:0000313" key="10">
    <source>
        <dbReference type="Proteomes" id="UP000184447"/>
    </source>
</evidence>
<dbReference type="PANTHER" id="PTHR11575:SF24">
    <property type="entry name" value="5'-NUCLEOTIDASE"/>
    <property type="match status" value="1"/>
</dbReference>
<gene>
    <name evidence="9" type="ORF">SAMN02745207_02845</name>
</gene>
<proteinExistence type="predicted"/>
<evidence type="ECO:0000259" key="6">
    <source>
        <dbReference type="Pfam" id="PF00149"/>
    </source>
</evidence>
<dbReference type="PRINTS" id="PR01607">
    <property type="entry name" value="APYRASEFAMLY"/>
</dbReference>
<organism evidence="9 10">
    <name type="scientific">Clostridium grantii DSM 8605</name>
    <dbReference type="NCBI Taxonomy" id="1121316"/>
    <lineage>
        <taxon>Bacteria</taxon>
        <taxon>Bacillati</taxon>
        <taxon>Bacillota</taxon>
        <taxon>Clostridia</taxon>
        <taxon>Eubacteriales</taxon>
        <taxon>Clostridiaceae</taxon>
        <taxon>Clostridium</taxon>
    </lineage>
</organism>
<keyword evidence="3" id="KW-0732">Signal</keyword>
<keyword evidence="10" id="KW-1185">Reference proteome</keyword>
<protein>
    <submittedName>
        <fullName evidence="9">LPXTG-motif cell wall anchor domain-containing protein</fullName>
    </submittedName>
</protein>
<evidence type="ECO:0000256" key="4">
    <source>
        <dbReference type="ARBA" id="ARBA00023088"/>
    </source>
</evidence>
<evidence type="ECO:0000259" key="7">
    <source>
        <dbReference type="Pfam" id="PF00746"/>
    </source>
</evidence>
<dbReference type="SUPFAM" id="SSF55816">
    <property type="entry name" value="5'-nucleotidase (syn. UDP-sugar hydrolase), C-terminal domain"/>
    <property type="match status" value="2"/>
</dbReference>
<feature type="domain" description="Calcineurin-like phosphoesterase" evidence="6">
    <location>
        <begin position="44"/>
        <end position="266"/>
    </location>
</feature>
<feature type="compositionally biased region" description="Low complexity" evidence="5">
    <location>
        <begin position="1139"/>
        <end position="1152"/>
    </location>
</feature>
<keyword evidence="4" id="KW-0572">Peptidoglycan-anchor</keyword>
<dbReference type="InterPro" id="IPR006146">
    <property type="entry name" value="5'-Nucleotdase_CS"/>
</dbReference>
<dbReference type="Gene3D" id="3.60.21.10">
    <property type="match status" value="2"/>
</dbReference>
<keyword evidence="2" id="KW-0964">Secreted</keyword>
<dbReference type="Pfam" id="PF00746">
    <property type="entry name" value="Gram_pos_anchor"/>
    <property type="match status" value="1"/>
</dbReference>
<dbReference type="SUPFAM" id="SSF56300">
    <property type="entry name" value="Metallo-dependent phosphatases"/>
    <property type="match status" value="2"/>
</dbReference>